<evidence type="ECO:0000313" key="2">
    <source>
        <dbReference type="EMBL" id="CAG6740908.1"/>
    </source>
</evidence>
<name>A0A8D9E4X8_9HEMI</name>
<evidence type="ECO:0000256" key="1">
    <source>
        <dbReference type="SAM" id="MobiDB-lite"/>
    </source>
</evidence>
<proteinExistence type="predicted"/>
<dbReference type="EMBL" id="HBUF01421816">
    <property type="protein sequence ID" value="CAG6740908.1"/>
    <property type="molecule type" value="Transcribed_RNA"/>
</dbReference>
<dbReference type="AlphaFoldDB" id="A0A8D9E4X8"/>
<feature type="compositionally biased region" description="Basic residues" evidence="1">
    <location>
        <begin position="50"/>
        <end position="59"/>
    </location>
</feature>
<organism evidence="2">
    <name type="scientific">Cacopsylla melanoneura</name>
    <dbReference type="NCBI Taxonomy" id="428564"/>
    <lineage>
        <taxon>Eukaryota</taxon>
        <taxon>Metazoa</taxon>
        <taxon>Ecdysozoa</taxon>
        <taxon>Arthropoda</taxon>
        <taxon>Hexapoda</taxon>
        <taxon>Insecta</taxon>
        <taxon>Pterygota</taxon>
        <taxon>Neoptera</taxon>
        <taxon>Paraneoptera</taxon>
        <taxon>Hemiptera</taxon>
        <taxon>Sternorrhyncha</taxon>
        <taxon>Psylloidea</taxon>
        <taxon>Psyllidae</taxon>
        <taxon>Psyllinae</taxon>
        <taxon>Cacopsylla</taxon>
    </lineage>
</organism>
<feature type="region of interest" description="Disordered" evidence="1">
    <location>
        <begin position="1"/>
        <end position="59"/>
    </location>
</feature>
<protein>
    <submittedName>
        <fullName evidence="2">Uncharacterized protein</fullName>
    </submittedName>
</protein>
<reference evidence="2" key="1">
    <citation type="submission" date="2021-05" db="EMBL/GenBank/DDBJ databases">
        <authorList>
            <person name="Alioto T."/>
            <person name="Alioto T."/>
            <person name="Gomez Garrido J."/>
        </authorList>
    </citation>
    <scope>NUCLEOTIDE SEQUENCE</scope>
</reference>
<accession>A0A8D9E4X8</accession>
<sequence>MLCLYEQTKRDKKPAATAKKPAEKKTKTAKPSQKVALKKAGARSTPVVKKNLHKKALSVKKKKKIMLANRQTEQTRRRVMDMRKMDTLNAKKNPSYNITIL</sequence>